<evidence type="ECO:0000313" key="2">
    <source>
        <dbReference type="Proteomes" id="UP000253606"/>
    </source>
</evidence>
<reference evidence="1 2" key="1">
    <citation type="journal article" date="2018" name="Front. Microbiol.">
        <title>Hydrolytic Capabilities as a Key to Environmental Success: Chitinolytic and Cellulolytic Acidobacteria From Acidic Sub-arctic Soils and Boreal Peatlands.</title>
        <authorList>
            <person name="Belova S.E."/>
            <person name="Ravin N.V."/>
            <person name="Pankratov T.A."/>
            <person name="Rakitin A.L."/>
            <person name="Ivanova A.A."/>
            <person name="Beletsky A.V."/>
            <person name="Mardanov A.V."/>
            <person name="Sinninghe Damste J.S."/>
            <person name="Dedysh S.N."/>
        </authorList>
    </citation>
    <scope>NUCLEOTIDE SEQUENCE [LARGE SCALE GENOMIC DNA]</scope>
    <source>
        <strain evidence="1 2">SBC82</strain>
    </source>
</reference>
<dbReference type="Proteomes" id="UP000253606">
    <property type="component" value="Chromosome"/>
</dbReference>
<dbReference type="KEGG" id="abas:ACPOL_5471"/>
<keyword evidence="2" id="KW-1185">Reference proteome</keyword>
<gene>
    <name evidence="1" type="ORF">ACPOL_5471</name>
</gene>
<dbReference type="AlphaFoldDB" id="A0A2Z5G6V5"/>
<sequence>MEGIDEREDYGEVRFIAGAGISAQWRKSNMAAFFTCLLTFANS</sequence>
<dbReference type="EMBL" id="CP030840">
    <property type="protein sequence ID" value="AXC14719.1"/>
    <property type="molecule type" value="Genomic_DNA"/>
</dbReference>
<organism evidence="1 2">
    <name type="scientific">Acidisarcina polymorpha</name>
    <dbReference type="NCBI Taxonomy" id="2211140"/>
    <lineage>
        <taxon>Bacteria</taxon>
        <taxon>Pseudomonadati</taxon>
        <taxon>Acidobacteriota</taxon>
        <taxon>Terriglobia</taxon>
        <taxon>Terriglobales</taxon>
        <taxon>Acidobacteriaceae</taxon>
        <taxon>Acidisarcina</taxon>
    </lineage>
</organism>
<accession>A0A2Z5G6V5</accession>
<protein>
    <submittedName>
        <fullName evidence="1">Uncharacterized protein</fullName>
    </submittedName>
</protein>
<name>A0A2Z5G6V5_9BACT</name>
<evidence type="ECO:0000313" key="1">
    <source>
        <dbReference type="EMBL" id="AXC14719.1"/>
    </source>
</evidence>
<proteinExistence type="predicted"/>